<organism evidence="2 3">
    <name type="scientific">Neomicrococcus aestuarii</name>
    <dbReference type="NCBI Taxonomy" id="556325"/>
    <lineage>
        <taxon>Bacteria</taxon>
        <taxon>Bacillati</taxon>
        <taxon>Actinomycetota</taxon>
        <taxon>Actinomycetes</taxon>
        <taxon>Micrococcales</taxon>
        <taxon>Micrococcaceae</taxon>
        <taxon>Neomicrococcus</taxon>
    </lineage>
</organism>
<dbReference type="PANTHER" id="PTHR30543">
    <property type="entry name" value="CHROMATE REDUCTASE"/>
    <property type="match status" value="1"/>
</dbReference>
<dbReference type="PANTHER" id="PTHR30543:SF21">
    <property type="entry name" value="NAD(P)H-DEPENDENT FMN REDUCTASE LOT6"/>
    <property type="match status" value="1"/>
</dbReference>
<dbReference type="Pfam" id="PF03358">
    <property type="entry name" value="FMN_red"/>
    <property type="match status" value="1"/>
</dbReference>
<dbReference type="GO" id="GO:0005829">
    <property type="term" value="C:cytosol"/>
    <property type="evidence" value="ECO:0007669"/>
    <property type="project" value="TreeGrafter"/>
</dbReference>
<dbReference type="InterPro" id="IPR050712">
    <property type="entry name" value="NAD(P)H-dep_reductase"/>
</dbReference>
<sequence length="196" mass="21170">MTETQAATIRVIIASTRPVRVGPQIADEVVRIIGENPQVNVEVTDLKELNLPFLDEPEMPALGNYVHEHTKNWSGLIKASDAVVIVTAEYNWGYPASLKNAIDYLYSEWRKKPILLVSYGAKGGSKAAEQLRQVLGRIRANVLETGIQIPLSSEVDYGKDNLLNDAAAVVGAHARDITAAVGELVAAAQGQAEAKV</sequence>
<dbReference type="EMBL" id="JACHDR010000001">
    <property type="protein sequence ID" value="MBB5513099.1"/>
    <property type="molecule type" value="Genomic_DNA"/>
</dbReference>
<evidence type="ECO:0000259" key="1">
    <source>
        <dbReference type="Pfam" id="PF03358"/>
    </source>
</evidence>
<dbReference type="RefSeq" id="WP_183665282.1">
    <property type="nucleotide sequence ID" value="NZ_BAAARH010000016.1"/>
</dbReference>
<name>A0A7W8TUE9_9MICC</name>
<reference evidence="2 3" key="1">
    <citation type="submission" date="2020-08" db="EMBL/GenBank/DDBJ databases">
        <title>Sequencing the genomes of 1000 actinobacteria strains.</title>
        <authorList>
            <person name="Klenk H.-P."/>
        </authorList>
    </citation>
    <scope>NUCLEOTIDE SEQUENCE [LARGE SCALE GENOMIC DNA]</scope>
    <source>
        <strain evidence="2 3">DSM 105783</strain>
    </source>
</reference>
<dbReference type="SUPFAM" id="SSF52218">
    <property type="entry name" value="Flavoproteins"/>
    <property type="match status" value="1"/>
</dbReference>
<dbReference type="GO" id="GO:0016491">
    <property type="term" value="F:oxidoreductase activity"/>
    <property type="evidence" value="ECO:0007669"/>
    <property type="project" value="InterPro"/>
</dbReference>
<feature type="domain" description="NADPH-dependent FMN reductase-like" evidence="1">
    <location>
        <begin position="9"/>
        <end position="145"/>
    </location>
</feature>
<dbReference type="GO" id="GO:0010181">
    <property type="term" value="F:FMN binding"/>
    <property type="evidence" value="ECO:0007669"/>
    <property type="project" value="TreeGrafter"/>
</dbReference>
<dbReference type="InterPro" id="IPR029039">
    <property type="entry name" value="Flavoprotein-like_sf"/>
</dbReference>
<dbReference type="AlphaFoldDB" id="A0A7W8TUE9"/>
<evidence type="ECO:0000313" key="2">
    <source>
        <dbReference type="EMBL" id="MBB5513099.1"/>
    </source>
</evidence>
<proteinExistence type="predicted"/>
<evidence type="ECO:0000313" key="3">
    <source>
        <dbReference type="Proteomes" id="UP000580797"/>
    </source>
</evidence>
<gene>
    <name evidence="2" type="ORF">HD598_001786</name>
</gene>
<dbReference type="InterPro" id="IPR005025">
    <property type="entry name" value="FMN_Rdtase-like_dom"/>
</dbReference>
<comment type="caution">
    <text evidence="2">The sequence shown here is derived from an EMBL/GenBank/DDBJ whole genome shotgun (WGS) entry which is preliminary data.</text>
</comment>
<dbReference type="Gene3D" id="3.40.50.360">
    <property type="match status" value="1"/>
</dbReference>
<protein>
    <submittedName>
        <fullName evidence="2">NAD(P)H-dependent FMN reductase</fullName>
    </submittedName>
</protein>
<dbReference type="Proteomes" id="UP000580797">
    <property type="component" value="Unassembled WGS sequence"/>
</dbReference>
<accession>A0A7W8TUE9</accession>